<keyword evidence="2" id="KW-0479">Metal-binding</keyword>
<dbReference type="Gene3D" id="2.170.150.70">
    <property type="match status" value="1"/>
</dbReference>
<evidence type="ECO:0000313" key="5">
    <source>
        <dbReference type="EMBL" id="ETF02073.1"/>
    </source>
</evidence>
<evidence type="ECO:0000259" key="4">
    <source>
        <dbReference type="PROSITE" id="PS51891"/>
    </source>
</evidence>
<accession>V8QRX4</accession>
<dbReference type="EMBL" id="AYXT01000010">
    <property type="protein sequence ID" value="ETF02073.1"/>
    <property type="molecule type" value="Genomic_DNA"/>
</dbReference>
<feature type="domain" description="CENP-V/GFA" evidence="4">
    <location>
        <begin position="3"/>
        <end position="112"/>
    </location>
</feature>
<dbReference type="PANTHER" id="PTHR28620">
    <property type="entry name" value="CENTROMERE PROTEIN V"/>
    <property type="match status" value="1"/>
</dbReference>
<dbReference type="InterPro" id="IPR011057">
    <property type="entry name" value="Mss4-like_sf"/>
</dbReference>
<evidence type="ECO:0000313" key="6">
    <source>
        <dbReference type="Proteomes" id="UP000018733"/>
    </source>
</evidence>
<dbReference type="PANTHER" id="PTHR28620:SF1">
    <property type="entry name" value="CENP-V_GFA DOMAIN-CONTAINING PROTEIN"/>
    <property type="match status" value="1"/>
</dbReference>
<dbReference type="HOGENOM" id="CLU_055491_7_4_4"/>
<dbReference type="GO" id="GO:0016846">
    <property type="term" value="F:carbon-sulfur lyase activity"/>
    <property type="evidence" value="ECO:0007669"/>
    <property type="project" value="InterPro"/>
</dbReference>
<gene>
    <name evidence="5" type="ORF">W822_15090</name>
</gene>
<dbReference type="Proteomes" id="UP000018733">
    <property type="component" value="Unassembled WGS sequence"/>
</dbReference>
<dbReference type="eggNOG" id="COG3791">
    <property type="taxonomic scope" value="Bacteria"/>
</dbReference>
<keyword evidence="6" id="KW-1185">Reference proteome</keyword>
<keyword evidence="3" id="KW-0862">Zinc</keyword>
<dbReference type="SUPFAM" id="SSF51316">
    <property type="entry name" value="Mss4-like"/>
    <property type="match status" value="1"/>
</dbReference>
<name>V8QRX4_9BURK</name>
<dbReference type="Pfam" id="PF04828">
    <property type="entry name" value="GFA"/>
    <property type="match status" value="1"/>
</dbReference>
<evidence type="ECO:0000256" key="3">
    <source>
        <dbReference type="ARBA" id="ARBA00022833"/>
    </source>
</evidence>
<dbReference type="STRING" id="1424334.W822_15090"/>
<protein>
    <submittedName>
        <fullName evidence="5">Aldehyde-activating protein</fullName>
    </submittedName>
</protein>
<dbReference type="PROSITE" id="PS51891">
    <property type="entry name" value="CENP_V_GFA"/>
    <property type="match status" value="1"/>
</dbReference>
<reference evidence="5 6" key="1">
    <citation type="journal article" date="2014" name="Genome Announc.">
        <title>Draft Genome Sequence of Advenella kashmirensis Strain W13003, a Polycyclic Aromatic Hydrocarbon-Degrading Bacterium.</title>
        <authorList>
            <person name="Wang X."/>
            <person name="Jin D."/>
            <person name="Zhou L."/>
            <person name="Wu L."/>
            <person name="An W."/>
            <person name="Zhao L."/>
        </authorList>
    </citation>
    <scope>NUCLEOTIDE SEQUENCE [LARGE SCALE GENOMIC DNA]</scope>
    <source>
        <strain evidence="5 6">W13003</strain>
    </source>
</reference>
<comment type="caution">
    <text evidence="5">The sequence shown here is derived from an EMBL/GenBank/DDBJ whole genome shotgun (WGS) entry which is preliminary data.</text>
</comment>
<dbReference type="RefSeq" id="WP_024005971.1">
    <property type="nucleotide sequence ID" value="NZ_KI650980.1"/>
</dbReference>
<evidence type="ECO:0000256" key="1">
    <source>
        <dbReference type="ARBA" id="ARBA00005495"/>
    </source>
</evidence>
<dbReference type="InterPro" id="IPR052355">
    <property type="entry name" value="CENP-V-like"/>
</dbReference>
<proteinExistence type="inferred from homology"/>
<dbReference type="InterPro" id="IPR006913">
    <property type="entry name" value="CENP-V/GFA"/>
</dbReference>
<comment type="similarity">
    <text evidence="1">Belongs to the Gfa family.</text>
</comment>
<dbReference type="GO" id="GO:0046872">
    <property type="term" value="F:metal ion binding"/>
    <property type="evidence" value="ECO:0007669"/>
    <property type="project" value="UniProtKB-KW"/>
</dbReference>
<dbReference type="OrthoDB" id="327703at2"/>
<evidence type="ECO:0000256" key="2">
    <source>
        <dbReference type="ARBA" id="ARBA00022723"/>
    </source>
</evidence>
<sequence>MSYQGSCHCGAVEFAVNADLPTEAISCNCSICRRTGSLLTFVPAEQFELSSGKDQLKTYEFNKHQIQHQFCQTCGIEPFATGRKPDGTTMYAVNLRCVPAADLDTLHIQKHDGAAA</sequence>
<dbReference type="AlphaFoldDB" id="V8QRX4"/>
<dbReference type="PATRIC" id="fig|1424334.3.peg.3037"/>
<organism evidence="5 6">
    <name type="scientific">Advenella kashmirensis W13003</name>
    <dbReference type="NCBI Taxonomy" id="1424334"/>
    <lineage>
        <taxon>Bacteria</taxon>
        <taxon>Pseudomonadati</taxon>
        <taxon>Pseudomonadota</taxon>
        <taxon>Betaproteobacteria</taxon>
        <taxon>Burkholderiales</taxon>
        <taxon>Alcaligenaceae</taxon>
    </lineage>
</organism>